<feature type="domain" description="ABC-type glycine betaine transport system substrate-binding" evidence="1">
    <location>
        <begin position="34"/>
        <end position="294"/>
    </location>
</feature>
<dbReference type="PROSITE" id="PS51257">
    <property type="entry name" value="PROKAR_LIPOPROTEIN"/>
    <property type="match status" value="1"/>
</dbReference>
<dbReference type="EMBL" id="CP001338">
    <property type="protein sequence ID" value="ACL16684.1"/>
    <property type="molecule type" value="Genomic_DNA"/>
</dbReference>
<dbReference type="GO" id="GO:0022857">
    <property type="term" value="F:transmembrane transporter activity"/>
    <property type="evidence" value="ECO:0007669"/>
    <property type="project" value="InterPro"/>
</dbReference>
<sequence length="302" mass="33227" precursor="true">MKKEILFTVLLVIVLVIAGCTSGPGQSVSQKNTTIVVGAKTFNEQYILSEMIAQILKDNGYQAVVKSGLNDGTLFEGIKNGQVGVYVEYTGTAYSQLLKLPALQTWDPDVVSAKVKEGLAGENITVLSQIGFRDDYTIAVREDWAVSHNNVSTISELVPYAKDLVFGSDLVFHEREDGLPSLQKVYGLTFKDVKPMSPTLMYEAIKNGQVDVIPPYTTDSRVDLYKLRTLRDDRSAMPPYHAILLANAGLAKNPGVVQALAVLNGKIDTTTMRELNRQFDIDKRDAQEIAHTYLVQQGIIKG</sequence>
<accession>B8GHU4</accession>
<dbReference type="CDD" id="cd13607">
    <property type="entry name" value="PBP2_AfProX_like"/>
    <property type="match status" value="1"/>
</dbReference>
<dbReference type="Gene3D" id="3.40.190.120">
    <property type="entry name" value="Osmoprotection protein (prox), domain 2"/>
    <property type="match status" value="1"/>
</dbReference>
<name>B8GHU4_METPE</name>
<keyword evidence="3" id="KW-1185">Reference proteome</keyword>
<dbReference type="SUPFAM" id="SSF53850">
    <property type="entry name" value="Periplasmic binding protein-like II"/>
    <property type="match status" value="1"/>
</dbReference>
<evidence type="ECO:0000313" key="2">
    <source>
        <dbReference type="EMBL" id="ACL16684.1"/>
    </source>
</evidence>
<protein>
    <submittedName>
        <fullName evidence="2">Substrate-binding region of ABC-type glycine betaine transport system</fullName>
    </submittedName>
</protein>
<dbReference type="KEGG" id="mpl:Mpal_1351"/>
<dbReference type="GO" id="GO:0043190">
    <property type="term" value="C:ATP-binding cassette (ABC) transporter complex"/>
    <property type="evidence" value="ECO:0007669"/>
    <property type="project" value="InterPro"/>
</dbReference>
<dbReference type="HOGENOM" id="CLU_038355_1_0_2"/>
<dbReference type="RefSeq" id="WP_012618003.1">
    <property type="nucleotide sequence ID" value="NC_011832.1"/>
</dbReference>
<dbReference type="Gene3D" id="3.40.190.10">
    <property type="entry name" value="Periplasmic binding protein-like II"/>
    <property type="match status" value="1"/>
</dbReference>
<evidence type="ECO:0000313" key="3">
    <source>
        <dbReference type="Proteomes" id="UP000002457"/>
    </source>
</evidence>
<gene>
    <name evidence="2" type="ordered locus">Mpal_1351</name>
</gene>
<organism evidence="2 3">
    <name type="scientific">Methanosphaerula palustris (strain ATCC BAA-1556 / DSM 19958 / E1-9c)</name>
    <dbReference type="NCBI Taxonomy" id="521011"/>
    <lineage>
        <taxon>Archaea</taxon>
        <taxon>Methanobacteriati</taxon>
        <taxon>Methanobacteriota</taxon>
        <taxon>Stenosarchaea group</taxon>
        <taxon>Methanomicrobia</taxon>
        <taxon>Methanomicrobiales</taxon>
        <taxon>Methanoregulaceae</taxon>
        <taxon>Methanosphaerula</taxon>
    </lineage>
</organism>
<proteinExistence type="predicted"/>
<dbReference type="eggNOG" id="arCOG02311">
    <property type="taxonomic scope" value="Archaea"/>
</dbReference>
<reference evidence="2 3" key="1">
    <citation type="journal article" date="2015" name="Genome Announc.">
        <title>Complete Genome Sequence of Methanosphaerula palustris E1-9CT, a Hydrogenotrophic Methanogen Isolated from a Minerotrophic Fen Peatland.</title>
        <authorList>
            <person name="Cadillo-Quiroz H."/>
            <person name="Browne P."/>
            <person name="Kyrpides N."/>
            <person name="Woyke T."/>
            <person name="Goodwin L."/>
            <person name="Detter C."/>
            <person name="Yavitt J.B."/>
            <person name="Zinder S.H."/>
        </authorList>
    </citation>
    <scope>NUCLEOTIDE SEQUENCE [LARGE SCALE GENOMIC DNA]</scope>
    <source>
        <strain evidence="3">ATCC BAA-1556 / DSM 19958 / E1-9c</strain>
    </source>
</reference>
<dbReference type="STRING" id="521011.Mpal_1351"/>
<dbReference type="AlphaFoldDB" id="B8GHU4"/>
<dbReference type="Pfam" id="PF04069">
    <property type="entry name" value="OpuAC"/>
    <property type="match status" value="1"/>
</dbReference>
<dbReference type="GeneID" id="7269956"/>
<dbReference type="OrthoDB" id="76236at2157"/>
<dbReference type="InterPro" id="IPR007210">
    <property type="entry name" value="ABC_Gly_betaine_transp_sub-bd"/>
</dbReference>
<dbReference type="InterPro" id="IPR041894">
    <property type="entry name" value="PBP2_ProX-like"/>
</dbReference>
<evidence type="ECO:0000259" key="1">
    <source>
        <dbReference type="Pfam" id="PF04069"/>
    </source>
</evidence>
<dbReference type="Proteomes" id="UP000002457">
    <property type="component" value="Chromosome"/>
</dbReference>